<name>A0A4Q7V709_9BACT</name>
<feature type="domain" description="AB hydrolase-1" evidence="3">
    <location>
        <begin position="36"/>
        <end position="270"/>
    </location>
</feature>
<feature type="chain" id="PRO_5020784005" evidence="2">
    <location>
        <begin position="21"/>
        <end position="278"/>
    </location>
</feature>
<gene>
    <name evidence="4" type="ORF">EV201_2887</name>
</gene>
<dbReference type="SUPFAM" id="SSF53474">
    <property type="entry name" value="alpha/beta-Hydrolases"/>
    <property type="match status" value="1"/>
</dbReference>
<dbReference type="Gene3D" id="3.40.50.1820">
    <property type="entry name" value="alpha/beta hydrolase"/>
    <property type="match status" value="1"/>
</dbReference>
<dbReference type="OrthoDB" id="9808398at2"/>
<protein>
    <submittedName>
        <fullName evidence="4">Pimeloyl-ACP methyl ester carboxylesterase</fullName>
    </submittedName>
</protein>
<feature type="signal peptide" evidence="2">
    <location>
        <begin position="1"/>
        <end position="20"/>
    </location>
</feature>
<dbReference type="InterPro" id="IPR000073">
    <property type="entry name" value="AB_hydrolase_1"/>
</dbReference>
<evidence type="ECO:0000313" key="5">
    <source>
        <dbReference type="Proteomes" id="UP000293562"/>
    </source>
</evidence>
<evidence type="ECO:0000313" key="4">
    <source>
        <dbReference type="EMBL" id="RZT92411.1"/>
    </source>
</evidence>
<evidence type="ECO:0000256" key="1">
    <source>
        <dbReference type="ARBA" id="ARBA00022801"/>
    </source>
</evidence>
<keyword evidence="5" id="KW-1185">Reference proteome</keyword>
<dbReference type="PANTHER" id="PTHR46118:SF4">
    <property type="entry name" value="PROTEIN ABHD11"/>
    <property type="match status" value="1"/>
</dbReference>
<proteinExistence type="predicted"/>
<reference evidence="4 5" key="1">
    <citation type="submission" date="2019-02" db="EMBL/GenBank/DDBJ databases">
        <title>Genomic Encyclopedia of Type Strains, Phase IV (KMG-IV): sequencing the most valuable type-strain genomes for metagenomic binning, comparative biology and taxonomic classification.</title>
        <authorList>
            <person name="Goeker M."/>
        </authorList>
    </citation>
    <scope>NUCLEOTIDE SEQUENCE [LARGE SCALE GENOMIC DNA]</scope>
    <source>
        <strain evidence="4 5">DSM 28825</strain>
    </source>
</reference>
<dbReference type="EMBL" id="SHKN01000003">
    <property type="protein sequence ID" value="RZT92411.1"/>
    <property type="molecule type" value="Genomic_DNA"/>
</dbReference>
<dbReference type="Proteomes" id="UP000293562">
    <property type="component" value="Unassembled WGS sequence"/>
</dbReference>
<dbReference type="InterPro" id="IPR029058">
    <property type="entry name" value="AB_hydrolase_fold"/>
</dbReference>
<dbReference type="GO" id="GO:0052689">
    <property type="term" value="F:carboxylic ester hydrolase activity"/>
    <property type="evidence" value="ECO:0007669"/>
    <property type="project" value="TreeGrafter"/>
</dbReference>
<organism evidence="4 5">
    <name type="scientific">Ancylomarina subtilis</name>
    <dbReference type="NCBI Taxonomy" id="1639035"/>
    <lineage>
        <taxon>Bacteria</taxon>
        <taxon>Pseudomonadati</taxon>
        <taxon>Bacteroidota</taxon>
        <taxon>Bacteroidia</taxon>
        <taxon>Marinilabiliales</taxon>
        <taxon>Marinifilaceae</taxon>
        <taxon>Ancylomarina</taxon>
    </lineage>
</organism>
<keyword evidence="1" id="KW-0378">Hydrolase</keyword>
<evidence type="ECO:0000256" key="2">
    <source>
        <dbReference type="SAM" id="SignalP"/>
    </source>
</evidence>
<dbReference type="PANTHER" id="PTHR46118">
    <property type="entry name" value="PROTEIN ABHD11"/>
    <property type="match status" value="1"/>
</dbReference>
<sequence>MKKITTTITLLVLFSLSVSANLQSIQVEVKGKGKPVLLLPGFTCTGDVWNETVAEISETNECHIVTYAGFGNVPALDTLWLQTIKQDLDMYIEQNKFEDLSIIGHSMGGTLALWLASDKKHDIKNLLVVDALPCMGALMIPNYSSETITYDTPYARNLLSMSDSDFSGMAMNFAKFMCKNTSKHEQIANWIKISDRKTYVHGYFDLLKIDLRKSLSKIDIPVRILAAANPSKSMVENAYNEQYALLDNKDVIYIENSAHFIMYDQYDVYIENVKQILE</sequence>
<dbReference type="RefSeq" id="WP_130308258.1">
    <property type="nucleotide sequence ID" value="NZ_SHKN01000003.1"/>
</dbReference>
<accession>A0A4Q7V709</accession>
<evidence type="ECO:0000259" key="3">
    <source>
        <dbReference type="Pfam" id="PF12697"/>
    </source>
</evidence>
<dbReference type="Pfam" id="PF12697">
    <property type="entry name" value="Abhydrolase_6"/>
    <property type="match status" value="1"/>
</dbReference>
<comment type="caution">
    <text evidence="4">The sequence shown here is derived from an EMBL/GenBank/DDBJ whole genome shotgun (WGS) entry which is preliminary data.</text>
</comment>
<keyword evidence="2" id="KW-0732">Signal</keyword>
<dbReference type="AlphaFoldDB" id="A0A4Q7V709"/>